<dbReference type="EC" id="3.2.1.41" evidence="3"/>
<evidence type="ECO:0000313" key="3">
    <source>
        <dbReference type="EMBL" id="NMO97787.1"/>
    </source>
</evidence>
<dbReference type="InterPro" id="IPR013780">
    <property type="entry name" value="Glyco_hydro_b"/>
</dbReference>
<comment type="caution">
    <text evidence="3">The sequence shown here is derived from an EMBL/GenBank/DDBJ whole genome shotgun (WGS) entry which is preliminary data.</text>
</comment>
<dbReference type="InterPro" id="IPR013783">
    <property type="entry name" value="Ig-like_fold"/>
</dbReference>
<accession>A0A848M9Q4</accession>
<dbReference type="NCBIfam" id="TIGR02104">
    <property type="entry name" value="pulA_typeI"/>
    <property type="match status" value="1"/>
</dbReference>
<dbReference type="InterPro" id="IPR014756">
    <property type="entry name" value="Ig_E-set"/>
</dbReference>
<dbReference type="SMART" id="SM00642">
    <property type="entry name" value="Aamy"/>
    <property type="match status" value="1"/>
</dbReference>
<reference evidence="3 4" key="1">
    <citation type="submission" date="2020-04" db="EMBL/GenBank/DDBJ databases">
        <title>Paenibacillus algicola sp. nov., a novel marine bacterium producing alginate lyase.</title>
        <authorList>
            <person name="Huang H."/>
        </authorList>
    </citation>
    <scope>NUCLEOTIDE SEQUENCE [LARGE SCALE GENOMIC DNA]</scope>
    <source>
        <strain evidence="3 4">L7-75</strain>
    </source>
</reference>
<keyword evidence="3" id="KW-0378">Hydrolase</keyword>
<dbReference type="EMBL" id="JABBPN010000023">
    <property type="protein sequence ID" value="NMO97787.1"/>
    <property type="molecule type" value="Genomic_DNA"/>
</dbReference>
<keyword evidence="4" id="KW-1185">Reference proteome</keyword>
<dbReference type="InterPro" id="IPR004193">
    <property type="entry name" value="Glyco_hydro_13_N"/>
</dbReference>
<dbReference type="Pfam" id="PF00128">
    <property type="entry name" value="Alpha-amylase"/>
    <property type="match status" value="1"/>
</dbReference>
<dbReference type="SUPFAM" id="SSF81296">
    <property type="entry name" value="E set domains"/>
    <property type="match status" value="1"/>
</dbReference>
<dbReference type="GO" id="GO:0051060">
    <property type="term" value="F:pullulanase activity"/>
    <property type="evidence" value="ECO:0007669"/>
    <property type="project" value="UniProtKB-EC"/>
</dbReference>
<keyword evidence="3" id="KW-0326">Glycosidase</keyword>
<gene>
    <name evidence="3" type="primary">pulA</name>
    <name evidence="3" type="ORF">HII30_18655</name>
</gene>
<dbReference type="Proteomes" id="UP000565468">
    <property type="component" value="Unassembled WGS sequence"/>
</dbReference>
<proteinExistence type="inferred from homology"/>
<dbReference type="Gene3D" id="2.60.40.1180">
    <property type="entry name" value="Golgi alpha-mannosidase II"/>
    <property type="match status" value="1"/>
</dbReference>
<dbReference type="Gene3D" id="2.60.40.10">
    <property type="entry name" value="Immunoglobulins"/>
    <property type="match status" value="1"/>
</dbReference>
<dbReference type="AlphaFoldDB" id="A0A848M9Q4"/>
<protein>
    <submittedName>
        <fullName evidence="3">Type I pullulanase</fullName>
        <ecNumber evidence="3">3.2.1.41</ecNumber>
    </submittedName>
</protein>
<organism evidence="3 4">
    <name type="scientific">Paenibacillus lemnae</name>
    <dbReference type="NCBI Taxonomy" id="1330551"/>
    <lineage>
        <taxon>Bacteria</taxon>
        <taxon>Bacillati</taxon>
        <taxon>Bacillota</taxon>
        <taxon>Bacilli</taxon>
        <taxon>Bacillales</taxon>
        <taxon>Paenibacillaceae</taxon>
        <taxon>Paenibacillus</taxon>
    </lineage>
</organism>
<dbReference type="PANTHER" id="PTHR43002">
    <property type="entry name" value="GLYCOGEN DEBRANCHING ENZYME"/>
    <property type="match status" value="1"/>
</dbReference>
<name>A0A848M9Q4_PAELE</name>
<dbReference type="InterPro" id="IPR006047">
    <property type="entry name" value="GH13_cat_dom"/>
</dbReference>
<dbReference type="CDD" id="cd11341">
    <property type="entry name" value="AmyAc_Pullulanase_LD-like"/>
    <property type="match status" value="1"/>
</dbReference>
<sequence length="658" mass="74797">MAVQKENHAYVDYGDINVTGGVSVFSSEFDEQFYYDGDDLGAAYTSEQTNFRLWAPTASEAFVLLYSEWNSEDSTKVPMLRDIQGTWTAKVEEDLMGKFYTYLVRIGSQWNEAADPYAKAVGVNGDRAAILDLSKTNPDGWSSSKPLLDHHLDSVIYELHIRDFSIHKDSGIQHKGKFLGLTEEGTHGPGGIPTGLDHIKKLGVTHVELLPVFDYATESVDETHLNEPQYNWGYDPKNYNVPEGSYATDPYSPEVRIQELKMMIQKLHDAGLRVIMDVVYNHVYDGYLINLSKLVPGYYLRYTEDRKLSNGSGCGNDVATERPMVRKFIKDSIVHWVHEYHMDGFRFDLMGLMDIETMNEIRRTLDDIDPTIMTIGEGWIMDTELPAEKRANQQHTDRLPGIGQFNDGFRDAVKGDIFIHDRKGFVSKGSSFEDHVKRGIVGGISYDAALTSYALEPVQTVNYAECHDNHTLWDKIELSAPEESEEVRRSMHRLASSLILTSQGIPFLHAGQEFYRTKGGIENSYKSPDEVNQMDWEQANRHQDGVEYVRRLIQLRKNYSGFRLRDADQIKRRLTFVDAPPNAVAYTIQGVEENGMREDLYVLHYAARDQIHLDLPHSGKWNVLFGEEMLSELYESHILVQGIGTVILSHSSKIPLTV</sequence>
<dbReference type="CDD" id="cd02860">
    <property type="entry name" value="E_set_Pullulanase"/>
    <property type="match status" value="1"/>
</dbReference>
<dbReference type="GO" id="GO:0005975">
    <property type="term" value="P:carbohydrate metabolic process"/>
    <property type="evidence" value="ECO:0007669"/>
    <property type="project" value="InterPro"/>
</dbReference>
<dbReference type="SUPFAM" id="SSF51445">
    <property type="entry name" value="(Trans)glycosidases"/>
    <property type="match status" value="1"/>
</dbReference>
<dbReference type="RefSeq" id="WP_169506564.1">
    <property type="nucleotide sequence ID" value="NZ_JABBPN010000023.1"/>
</dbReference>
<dbReference type="InterPro" id="IPR049117">
    <property type="entry name" value="pulA_all-beta"/>
</dbReference>
<feature type="domain" description="Glycosyl hydrolase family 13 catalytic" evidence="2">
    <location>
        <begin position="158"/>
        <end position="556"/>
    </location>
</feature>
<evidence type="ECO:0000259" key="2">
    <source>
        <dbReference type="SMART" id="SM00642"/>
    </source>
</evidence>
<dbReference type="Pfam" id="PF21653">
    <property type="entry name" value="pulA_all-beta"/>
    <property type="match status" value="1"/>
</dbReference>
<dbReference type="Pfam" id="PF02922">
    <property type="entry name" value="CBM_48"/>
    <property type="match status" value="1"/>
</dbReference>
<evidence type="ECO:0000256" key="1">
    <source>
        <dbReference type="ARBA" id="ARBA00008061"/>
    </source>
</evidence>
<dbReference type="Gene3D" id="3.20.20.80">
    <property type="entry name" value="Glycosidases"/>
    <property type="match status" value="1"/>
</dbReference>
<comment type="similarity">
    <text evidence="1">Belongs to the glycosyl hydrolase 13 family.</text>
</comment>
<evidence type="ECO:0000313" key="4">
    <source>
        <dbReference type="Proteomes" id="UP000565468"/>
    </source>
</evidence>
<dbReference type="InterPro" id="IPR011840">
    <property type="entry name" value="PulA_typeI"/>
</dbReference>
<dbReference type="InterPro" id="IPR017853">
    <property type="entry name" value="GH"/>
</dbReference>